<dbReference type="GeneID" id="106458129"/>
<reference evidence="5" key="1">
    <citation type="submission" date="2025-08" db="UniProtKB">
        <authorList>
            <consortium name="RefSeq"/>
        </authorList>
    </citation>
    <scope>IDENTIFICATION</scope>
    <source>
        <tissue evidence="5">Muscle</tissue>
    </source>
</reference>
<feature type="domain" description="Cyclic nucleotide-binding" evidence="3">
    <location>
        <begin position="172"/>
        <end position="280"/>
    </location>
</feature>
<dbReference type="Pfam" id="PF00027">
    <property type="entry name" value="cNMP_binding"/>
    <property type="match status" value="1"/>
</dbReference>
<dbReference type="SMART" id="SM00100">
    <property type="entry name" value="cNMP"/>
    <property type="match status" value="1"/>
</dbReference>
<keyword evidence="2" id="KW-0472">Membrane</keyword>
<dbReference type="PROSITE" id="PS50042">
    <property type="entry name" value="CNMP_BINDING_3"/>
    <property type="match status" value="1"/>
</dbReference>
<gene>
    <name evidence="5" type="primary">LOC106458129</name>
</gene>
<feature type="compositionally biased region" description="Polar residues" evidence="1">
    <location>
        <begin position="287"/>
        <end position="300"/>
    </location>
</feature>
<dbReference type="RefSeq" id="XP_022239989.1">
    <property type="nucleotide sequence ID" value="XM_022384281.1"/>
</dbReference>
<sequence length="342" mass="39062">MSYISNPMDYLNEAGIFDWDTILYKAWPASLTYVLQNYLVTIIIVSIVSVAGLLWFIYAFRNIKTKVEKVTARMMDPSRPRFRKRDKVLFYGRKMLRKVRSFSREATGGRTRLKKRQVVLRFAKRLLRIKREQPLTLQVKEPSQAFLEEDISDQGETRLPPEVIYMLKSIRVFGFFEKPLFLELCKHIESRFISSGQLLFSIGDQDDSIYVVQSGRLSVFITEHDGTELLLKDVTSGESIASLLSIMDVLSGHQADFKTVSARAVEDTSVLRYPHSVNKRHPLPTSPKFSPSRQHSLKTSSSHDEKESPTKPIIAPLGENSFVEKTVTFAGYSGMFGILFGF</sequence>
<dbReference type="InterPro" id="IPR014710">
    <property type="entry name" value="RmlC-like_jellyroll"/>
</dbReference>
<evidence type="ECO:0000313" key="5">
    <source>
        <dbReference type="RefSeq" id="XP_022239989.1"/>
    </source>
</evidence>
<organism evidence="4 5">
    <name type="scientific">Limulus polyphemus</name>
    <name type="common">Atlantic horseshoe crab</name>
    <dbReference type="NCBI Taxonomy" id="6850"/>
    <lineage>
        <taxon>Eukaryota</taxon>
        <taxon>Metazoa</taxon>
        <taxon>Ecdysozoa</taxon>
        <taxon>Arthropoda</taxon>
        <taxon>Chelicerata</taxon>
        <taxon>Merostomata</taxon>
        <taxon>Xiphosura</taxon>
        <taxon>Limulidae</taxon>
        <taxon>Limulus</taxon>
    </lineage>
</organism>
<keyword evidence="2" id="KW-0812">Transmembrane</keyword>
<dbReference type="Proteomes" id="UP000694941">
    <property type="component" value="Unplaced"/>
</dbReference>
<keyword evidence="4" id="KW-1185">Reference proteome</keyword>
<dbReference type="CDD" id="cd00038">
    <property type="entry name" value="CAP_ED"/>
    <property type="match status" value="1"/>
</dbReference>
<dbReference type="InterPro" id="IPR018490">
    <property type="entry name" value="cNMP-bd_dom_sf"/>
</dbReference>
<evidence type="ECO:0000259" key="3">
    <source>
        <dbReference type="PROSITE" id="PS50042"/>
    </source>
</evidence>
<keyword evidence="2" id="KW-1133">Transmembrane helix</keyword>
<dbReference type="Gene3D" id="2.60.120.10">
    <property type="entry name" value="Jelly Rolls"/>
    <property type="match status" value="1"/>
</dbReference>
<dbReference type="InterPro" id="IPR000595">
    <property type="entry name" value="cNMP-bd_dom"/>
</dbReference>
<dbReference type="SUPFAM" id="SSF51206">
    <property type="entry name" value="cAMP-binding domain-like"/>
    <property type="match status" value="1"/>
</dbReference>
<evidence type="ECO:0000256" key="1">
    <source>
        <dbReference type="SAM" id="MobiDB-lite"/>
    </source>
</evidence>
<accession>A0ABM1S8N4</accession>
<name>A0ABM1S8N4_LIMPO</name>
<evidence type="ECO:0000256" key="2">
    <source>
        <dbReference type="SAM" id="Phobius"/>
    </source>
</evidence>
<feature type="region of interest" description="Disordered" evidence="1">
    <location>
        <begin position="276"/>
        <end position="315"/>
    </location>
</feature>
<feature type="transmembrane region" description="Helical" evidence="2">
    <location>
        <begin position="38"/>
        <end position="60"/>
    </location>
</feature>
<protein>
    <submittedName>
        <fullName evidence="5">Neuropathy target esterase sws-like</fullName>
    </submittedName>
</protein>
<evidence type="ECO:0000313" key="4">
    <source>
        <dbReference type="Proteomes" id="UP000694941"/>
    </source>
</evidence>
<proteinExistence type="predicted"/>